<comment type="caution">
    <text evidence="6">The sequence shown here is derived from an EMBL/GenBank/DDBJ whole genome shotgun (WGS) entry which is preliminary data.</text>
</comment>
<feature type="domain" description="Response regulatory" evidence="5">
    <location>
        <begin position="423"/>
        <end position="539"/>
    </location>
</feature>
<dbReference type="CDD" id="cd17551">
    <property type="entry name" value="REC_RpfG-like"/>
    <property type="match status" value="1"/>
</dbReference>
<evidence type="ECO:0000256" key="3">
    <source>
        <dbReference type="ARBA" id="ARBA00023012"/>
    </source>
</evidence>
<keyword evidence="1" id="KW-0808">Transferase</keyword>
<dbReference type="Pfam" id="PF07730">
    <property type="entry name" value="HisKA_3"/>
    <property type="match status" value="1"/>
</dbReference>
<keyword evidence="2" id="KW-0418">Kinase</keyword>
<dbReference type="SUPFAM" id="SSF52172">
    <property type="entry name" value="CheY-like"/>
    <property type="match status" value="2"/>
</dbReference>
<dbReference type="InterPro" id="IPR011006">
    <property type="entry name" value="CheY-like_superfamily"/>
</dbReference>
<dbReference type="Proteomes" id="UP000748752">
    <property type="component" value="Unassembled WGS sequence"/>
</dbReference>
<sequence>MVSAQPAIANTHGVATALDMSPVWPSASGRPLVVVVDDQSSGRRILEAVIRGIDAQLDVQAFADAAVALEQIGAQIPDLIVTDYLMPGLDGLDFIRRVRSLPGCEDLPIIVVTIVEDRRVRYKALDAGATDFLSRPIDEQECRVRCRNLLMLRLSHQELRRRSEQLARLSKQLSLAEQRERKRLAQVIHDDLQQLLVATELSLQRVGRRLPAGEGMEQLHDTLAGASDLLQQATGVARSLVGDLSPPILHEAGLVEALEWLARRMRGRYGLDVALSLDAAAAPASDDVRSVLFDAVREALFNVVKHAETDRARLSLLRSGDARLRLLVEDDGVGFDGTARRDDTSPEEGFGLFSMGERLHMLGGQLRVASEVGRGTRVEMTAPLGGDADAGGDAAACDSDVGAAFSEVLPAPAVSVASPAPLRILLADDHAMMRRALSAMLAGEPGITVSGEASDGLEAIAEVERSQPDMVLMDVSMPRMDGLEATRRIKARWPSVQVIGLSMHEPSDRSQAMLAAGAAAYLCKSDDVGLLLETIRRVSVRGASAAPPAGD</sequence>
<evidence type="ECO:0000313" key="6">
    <source>
        <dbReference type="EMBL" id="MBK1630485.1"/>
    </source>
</evidence>
<dbReference type="InterPro" id="IPR001789">
    <property type="entry name" value="Sig_transdc_resp-reg_receiver"/>
</dbReference>
<dbReference type="SMART" id="SM00387">
    <property type="entry name" value="HATPase_c"/>
    <property type="match status" value="1"/>
</dbReference>
<evidence type="ECO:0000259" key="5">
    <source>
        <dbReference type="PROSITE" id="PS50110"/>
    </source>
</evidence>
<feature type="modified residue" description="4-aspartylphosphate" evidence="4">
    <location>
        <position position="474"/>
    </location>
</feature>
<accession>A0ABS1CF12</accession>
<proteinExistence type="predicted"/>
<dbReference type="CDD" id="cd17535">
    <property type="entry name" value="REC_NarL-like"/>
    <property type="match status" value="1"/>
</dbReference>
<dbReference type="InterPro" id="IPR036890">
    <property type="entry name" value="HATPase_C_sf"/>
</dbReference>
<dbReference type="Gene3D" id="3.30.565.10">
    <property type="entry name" value="Histidine kinase-like ATPase, C-terminal domain"/>
    <property type="match status" value="1"/>
</dbReference>
<dbReference type="Gene3D" id="1.20.5.1930">
    <property type="match status" value="1"/>
</dbReference>
<evidence type="ECO:0000313" key="7">
    <source>
        <dbReference type="Proteomes" id="UP000748752"/>
    </source>
</evidence>
<evidence type="ECO:0000256" key="2">
    <source>
        <dbReference type="ARBA" id="ARBA00022777"/>
    </source>
</evidence>
<dbReference type="Pfam" id="PF00072">
    <property type="entry name" value="Response_reg"/>
    <property type="match status" value="2"/>
</dbReference>
<dbReference type="InterPro" id="IPR003594">
    <property type="entry name" value="HATPase_dom"/>
</dbReference>
<dbReference type="PANTHER" id="PTHR24421">
    <property type="entry name" value="NITRATE/NITRITE SENSOR PROTEIN NARX-RELATED"/>
    <property type="match status" value="1"/>
</dbReference>
<dbReference type="PROSITE" id="PS50110">
    <property type="entry name" value="RESPONSE_REGULATORY"/>
    <property type="match status" value="2"/>
</dbReference>
<dbReference type="Gene3D" id="3.40.50.2300">
    <property type="match status" value="2"/>
</dbReference>
<keyword evidence="7" id="KW-1185">Reference proteome</keyword>
<organism evidence="6 7">
    <name type="scientific">Thiohalocapsa halophila</name>
    <dbReference type="NCBI Taxonomy" id="69359"/>
    <lineage>
        <taxon>Bacteria</taxon>
        <taxon>Pseudomonadati</taxon>
        <taxon>Pseudomonadota</taxon>
        <taxon>Gammaproteobacteria</taxon>
        <taxon>Chromatiales</taxon>
        <taxon>Chromatiaceae</taxon>
        <taxon>Thiohalocapsa</taxon>
    </lineage>
</organism>
<dbReference type="EMBL" id="NRRV01000012">
    <property type="protein sequence ID" value="MBK1630485.1"/>
    <property type="molecule type" value="Genomic_DNA"/>
</dbReference>
<name>A0ABS1CF12_9GAMM</name>
<evidence type="ECO:0000256" key="4">
    <source>
        <dbReference type="PROSITE-ProRule" id="PRU00169"/>
    </source>
</evidence>
<dbReference type="InterPro" id="IPR058245">
    <property type="entry name" value="NreC/VraR/RcsB-like_REC"/>
</dbReference>
<dbReference type="SUPFAM" id="SSF55874">
    <property type="entry name" value="ATPase domain of HSP90 chaperone/DNA topoisomerase II/histidine kinase"/>
    <property type="match status" value="1"/>
</dbReference>
<dbReference type="SMART" id="SM00448">
    <property type="entry name" value="REC"/>
    <property type="match status" value="2"/>
</dbReference>
<feature type="modified residue" description="4-aspartylphosphate" evidence="4">
    <location>
        <position position="83"/>
    </location>
</feature>
<protein>
    <recommendedName>
        <fullName evidence="5">Response regulatory domain-containing protein</fullName>
    </recommendedName>
</protein>
<feature type="domain" description="Response regulatory" evidence="5">
    <location>
        <begin position="32"/>
        <end position="150"/>
    </location>
</feature>
<reference evidence="6 7" key="1">
    <citation type="journal article" date="2020" name="Microorganisms">
        <title>Osmotic Adaptation and Compatible Solute Biosynthesis of Phototrophic Bacteria as Revealed from Genome Analyses.</title>
        <authorList>
            <person name="Imhoff J.F."/>
            <person name="Rahn T."/>
            <person name="Kunzel S."/>
            <person name="Keller A."/>
            <person name="Neulinger S.C."/>
        </authorList>
    </citation>
    <scope>NUCLEOTIDE SEQUENCE [LARGE SCALE GENOMIC DNA]</scope>
    <source>
        <strain evidence="6 7">DSM 6210</strain>
    </source>
</reference>
<dbReference type="InterPro" id="IPR011712">
    <property type="entry name" value="Sig_transdc_His_kin_sub3_dim/P"/>
</dbReference>
<gene>
    <name evidence="6" type="ORF">CKO31_06940</name>
</gene>
<dbReference type="Pfam" id="PF02518">
    <property type="entry name" value="HATPase_c"/>
    <property type="match status" value="1"/>
</dbReference>
<dbReference type="PANTHER" id="PTHR24421:SF58">
    <property type="entry name" value="SIGNAL TRANSDUCTION HISTIDINE-PROTEIN KINASE_PHOSPHATASE UHPB"/>
    <property type="match status" value="1"/>
</dbReference>
<evidence type="ECO:0000256" key="1">
    <source>
        <dbReference type="ARBA" id="ARBA00022679"/>
    </source>
</evidence>
<keyword evidence="3" id="KW-0902">Two-component regulatory system</keyword>
<dbReference type="CDD" id="cd16917">
    <property type="entry name" value="HATPase_UhpB-NarQ-NarX-like"/>
    <property type="match status" value="1"/>
</dbReference>
<keyword evidence="4" id="KW-0597">Phosphoprotein</keyword>
<dbReference type="InterPro" id="IPR050482">
    <property type="entry name" value="Sensor_HK_TwoCompSys"/>
</dbReference>